<dbReference type="SUPFAM" id="SSF46785">
    <property type="entry name" value="Winged helix' DNA-binding domain"/>
    <property type="match status" value="1"/>
</dbReference>
<dbReference type="GO" id="GO:0003700">
    <property type="term" value="F:DNA-binding transcription factor activity"/>
    <property type="evidence" value="ECO:0007669"/>
    <property type="project" value="InterPro"/>
</dbReference>
<dbReference type="Proteomes" id="UP000643405">
    <property type="component" value="Unassembled WGS sequence"/>
</dbReference>
<dbReference type="PANTHER" id="PTHR42756">
    <property type="entry name" value="TRANSCRIPTIONAL REGULATOR, MARR"/>
    <property type="match status" value="1"/>
</dbReference>
<comment type="caution">
    <text evidence="5">The sequence shown here is derived from an EMBL/GenBank/DDBJ whole genome shotgun (WGS) entry which is preliminary data.</text>
</comment>
<dbReference type="EMBL" id="JACVVX010000014">
    <property type="protein sequence ID" value="MBD0417445.1"/>
    <property type="molecule type" value="Genomic_DNA"/>
</dbReference>
<dbReference type="PROSITE" id="PS50995">
    <property type="entry name" value="HTH_MARR_2"/>
    <property type="match status" value="1"/>
</dbReference>
<evidence type="ECO:0000256" key="3">
    <source>
        <dbReference type="ARBA" id="ARBA00023163"/>
    </source>
</evidence>
<organism evidence="5 6">
    <name type="scientific">Oryzicola mucosus</name>
    <dbReference type="NCBI Taxonomy" id="2767425"/>
    <lineage>
        <taxon>Bacteria</taxon>
        <taxon>Pseudomonadati</taxon>
        <taxon>Pseudomonadota</taxon>
        <taxon>Alphaproteobacteria</taxon>
        <taxon>Hyphomicrobiales</taxon>
        <taxon>Phyllobacteriaceae</taxon>
        <taxon>Oryzicola</taxon>
    </lineage>
</organism>
<dbReference type="AlphaFoldDB" id="A0A8J6U626"/>
<gene>
    <name evidence="5" type="ORF">ICI42_22670</name>
</gene>
<evidence type="ECO:0000256" key="2">
    <source>
        <dbReference type="ARBA" id="ARBA00023125"/>
    </source>
</evidence>
<dbReference type="PANTHER" id="PTHR42756:SF1">
    <property type="entry name" value="TRANSCRIPTIONAL REPRESSOR OF EMRAB OPERON"/>
    <property type="match status" value="1"/>
</dbReference>
<dbReference type="SMART" id="SM00347">
    <property type="entry name" value="HTH_MARR"/>
    <property type="match status" value="1"/>
</dbReference>
<reference evidence="5" key="1">
    <citation type="submission" date="2020-09" db="EMBL/GenBank/DDBJ databases">
        <title>Genome seq and assembly of Tianweitania sp.</title>
        <authorList>
            <person name="Chhetri G."/>
        </authorList>
    </citation>
    <scope>NUCLEOTIDE SEQUENCE</scope>
    <source>
        <strain evidence="5">Rool2</strain>
    </source>
</reference>
<dbReference type="Pfam" id="PF01047">
    <property type="entry name" value="MarR"/>
    <property type="match status" value="1"/>
</dbReference>
<proteinExistence type="predicted"/>
<dbReference type="GO" id="GO:0003677">
    <property type="term" value="F:DNA binding"/>
    <property type="evidence" value="ECO:0007669"/>
    <property type="project" value="UniProtKB-KW"/>
</dbReference>
<dbReference type="RefSeq" id="WP_188166885.1">
    <property type="nucleotide sequence ID" value="NZ_JACVVX010000014.1"/>
</dbReference>
<evidence type="ECO:0000313" key="5">
    <source>
        <dbReference type="EMBL" id="MBD0417445.1"/>
    </source>
</evidence>
<sequence length="155" mass="17112">MSSNIGMGKRLRLAHMAFSRGLRLELAKEDVSFGQFIHLERLWEMDGLTQKDLSRRVGVEMASSTTILAELETRGLVRRERSPQDRRAINVVLTPEGAALKPRLLEAAARVNAQARANLSPEQVTQLMAVLDTITADLTAIYPGAGYGGKQRLQV</sequence>
<keyword evidence="6" id="KW-1185">Reference proteome</keyword>
<protein>
    <submittedName>
        <fullName evidence="5">MarR family transcriptional regulator</fullName>
    </submittedName>
</protein>
<feature type="domain" description="HTH marR-type" evidence="4">
    <location>
        <begin position="4"/>
        <end position="136"/>
    </location>
</feature>
<dbReference type="InterPro" id="IPR036388">
    <property type="entry name" value="WH-like_DNA-bd_sf"/>
</dbReference>
<evidence type="ECO:0000313" key="6">
    <source>
        <dbReference type="Proteomes" id="UP000643405"/>
    </source>
</evidence>
<dbReference type="InterPro" id="IPR000835">
    <property type="entry name" value="HTH_MarR-typ"/>
</dbReference>
<keyword evidence="3" id="KW-0804">Transcription</keyword>
<name>A0A8J6U626_9HYPH</name>
<evidence type="ECO:0000256" key="1">
    <source>
        <dbReference type="ARBA" id="ARBA00023015"/>
    </source>
</evidence>
<accession>A0A8J6U626</accession>
<keyword evidence="2" id="KW-0238">DNA-binding</keyword>
<dbReference type="Gene3D" id="1.10.10.10">
    <property type="entry name" value="Winged helix-like DNA-binding domain superfamily/Winged helix DNA-binding domain"/>
    <property type="match status" value="1"/>
</dbReference>
<dbReference type="PRINTS" id="PR00598">
    <property type="entry name" value="HTHMARR"/>
</dbReference>
<evidence type="ECO:0000259" key="4">
    <source>
        <dbReference type="PROSITE" id="PS50995"/>
    </source>
</evidence>
<keyword evidence="1" id="KW-0805">Transcription regulation</keyword>
<dbReference type="InterPro" id="IPR036390">
    <property type="entry name" value="WH_DNA-bd_sf"/>
</dbReference>